<dbReference type="AlphaFoldDB" id="A0A0F7SI57"/>
<dbReference type="GO" id="GO:0006974">
    <property type="term" value="P:DNA damage response"/>
    <property type="evidence" value="ECO:0007669"/>
    <property type="project" value="TreeGrafter"/>
</dbReference>
<comment type="subcellular location">
    <subcellularLocation>
        <location evidence="1">Nucleus</location>
    </subcellularLocation>
</comment>
<dbReference type="InterPro" id="IPR011993">
    <property type="entry name" value="PH-like_dom_sf"/>
</dbReference>
<dbReference type="GO" id="GO:0030289">
    <property type="term" value="C:protein phosphatase 4 complex"/>
    <property type="evidence" value="ECO:0007669"/>
    <property type="project" value="TreeGrafter"/>
</dbReference>
<feature type="domain" description="Serine/threonine-protein phosphatase 4 regulatory subunit 3-like central" evidence="4">
    <location>
        <begin position="363"/>
        <end position="943"/>
    </location>
</feature>
<evidence type="ECO:0000256" key="3">
    <source>
        <dbReference type="SAM" id="MobiDB-lite"/>
    </source>
</evidence>
<protein>
    <submittedName>
        <fullName evidence="6">Protein predicted to be involved in carbohydrate metabolism</fullName>
    </submittedName>
</protein>
<evidence type="ECO:0000259" key="4">
    <source>
        <dbReference type="Pfam" id="PF04802"/>
    </source>
</evidence>
<feature type="region of interest" description="Disordered" evidence="3">
    <location>
        <begin position="197"/>
        <end position="235"/>
    </location>
</feature>
<feature type="region of interest" description="Disordered" evidence="3">
    <location>
        <begin position="946"/>
        <end position="1181"/>
    </location>
</feature>
<dbReference type="EMBL" id="LN483345">
    <property type="protein sequence ID" value="CDZ98656.1"/>
    <property type="molecule type" value="Genomic_DNA"/>
</dbReference>
<feature type="region of interest" description="Disordered" evidence="3">
    <location>
        <begin position="1"/>
        <end position="105"/>
    </location>
</feature>
<feature type="compositionally biased region" description="Acidic residues" evidence="3">
    <location>
        <begin position="224"/>
        <end position="235"/>
    </location>
</feature>
<dbReference type="Pfam" id="PF04802">
    <property type="entry name" value="PP4R3"/>
    <property type="match status" value="1"/>
</dbReference>
<feature type="region of interest" description="Disordered" evidence="3">
    <location>
        <begin position="561"/>
        <end position="581"/>
    </location>
</feature>
<name>A0A0F7SI57_PHARH</name>
<dbReference type="GO" id="GO:0005654">
    <property type="term" value="C:nucleoplasm"/>
    <property type="evidence" value="ECO:0007669"/>
    <property type="project" value="TreeGrafter"/>
</dbReference>
<keyword evidence="2" id="KW-0539">Nucleus</keyword>
<feature type="compositionally biased region" description="Basic and acidic residues" evidence="3">
    <location>
        <begin position="1082"/>
        <end position="1100"/>
    </location>
</feature>
<feature type="compositionally biased region" description="Low complexity" evidence="3">
    <location>
        <begin position="95"/>
        <end position="105"/>
    </location>
</feature>
<dbReference type="InterPro" id="IPR051137">
    <property type="entry name" value="PP4R3-like"/>
</dbReference>
<evidence type="ECO:0000256" key="2">
    <source>
        <dbReference type="ARBA" id="ARBA00023242"/>
    </source>
</evidence>
<reference evidence="6" key="1">
    <citation type="submission" date="2014-08" db="EMBL/GenBank/DDBJ databases">
        <authorList>
            <person name="Sharma Rahul"/>
            <person name="Thines Marco"/>
        </authorList>
    </citation>
    <scope>NUCLEOTIDE SEQUENCE</scope>
</reference>
<organism evidence="6">
    <name type="scientific">Phaffia rhodozyma</name>
    <name type="common">Yeast</name>
    <name type="synonym">Xanthophyllomyces dendrorhous</name>
    <dbReference type="NCBI Taxonomy" id="264483"/>
    <lineage>
        <taxon>Eukaryota</taxon>
        <taxon>Fungi</taxon>
        <taxon>Dikarya</taxon>
        <taxon>Basidiomycota</taxon>
        <taxon>Agaricomycotina</taxon>
        <taxon>Tremellomycetes</taxon>
        <taxon>Cystofilobasidiales</taxon>
        <taxon>Mrakiaceae</taxon>
        <taxon>Phaffia</taxon>
    </lineage>
</organism>
<proteinExistence type="predicted"/>
<dbReference type="InterPro" id="IPR006887">
    <property type="entry name" value="P4R3-like_central_dom"/>
</dbReference>
<dbReference type="PANTHER" id="PTHR23318">
    <property type="entry name" value="ATP SYNTHASE GAMMA-RELATED"/>
    <property type="match status" value="1"/>
</dbReference>
<feature type="compositionally biased region" description="Low complexity" evidence="3">
    <location>
        <begin position="1025"/>
        <end position="1054"/>
    </location>
</feature>
<evidence type="ECO:0000256" key="1">
    <source>
        <dbReference type="ARBA" id="ARBA00004123"/>
    </source>
</evidence>
<dbReference type="Pfam" id="PF22972">
    <property type="entry name" value="EVH1_PP4R3"/>
    <property type="match status" value="1"/>
</dbReference>
<dbReference type="InterPro" id="IPR055236">
    <property type="entry name" value="EVH1_PP4R3"/>
</dbReference>
<evidence type="ECO:0000313" key="6">
    <source>
        <dbReference type="EMBL" id="CDZ98656.1"/>
    </source>
</evidence>
<feature type="region of interest" description="Disordered" evidence="3">
    <location>
        <begin position="633"/>
        <end position="663"/>
    </location>
</feature>
<sequence length="1202" mass="131425">MRPSQRSTPDTKHLESQPQRVKKPRSSRPPSSTSSPLFAAIAGEDSDLSGLDPNLLGSDPQRTVSKNPADGTRTENANPSSSGDSSSEDHEMYPLSSTTSLSALSTATSSSDSTIAAGESPLGLPTQITTTGQLKKVKVYELRNDAWFDRGTGHVHGLYDEGTDQALLVVTAEEVLDETVRVRMAKEKEEAKLAKKEEVAATAASVGGNADSAQEGEPGGFVVEGDETEDSDDVWGDPVALKSLRMKGVEGRLIMHTFIQGRDAYSRQQDTLICWTEADGMDIAMSFADPDDCENVWEFIQDVVKMLDCSMDEEDVFNNPPSDDISFAFGSMSPIGTGMGQSRGSFRASLIKPTIGHLKDASDQVKIMSKSSAGRDTIVEAVLKEDYLKTMIETFEQSEDLEVLEDLHMLFTLMQTILYINDTSVVELILEEDMFPGVVGLLEYDPEFPTLKASYRDFLAATSKFREPVAIKNEGVHIKIHQTYRLLFLKDVVLARSLEDSTFNMLNSFIFFNQNDIVQHMQSNDNLLQEIFMPFVGKTKAQSISTPADRKVMEFRSEGDEIVPGLEPSPAGSPTPPEAPDVRTHKREIVLLLHQLLLMSKNIPLPARTQLVRTLLDRGLVPVLEWAFSFGSSASRPQTKSDIESNKTTSSPSPSASSLPEDLDSVPNAAIEMLTHCLDHDPGSVRNIILKEADKFERGEAQTTLVLEIIKLLLGKDGAQIPKGGLRSQLADGLRQLLDTGESDTGSMTSRGPVKDGPVAEAFLTYFYESCVESLMQPLSSLPDFETLKKSSLVLTTEETPLLLHLCDLLSFMVENHGHRSQYFILSGTMNFKVGCLLSARDKPLRHAAIRFFRACLKVHTHFMYRYLNKGDVFAPVLELSALESPRDNMLSSACLELFEYIRKENIKVILDHLMSRHGDRIRLLSSRRVLRGCFEGLIQKWEANNEPPPVLLDSRSAPEESKRRTDREEEDYFRESDEESGPSSTSPGLPASPLTRSLSSLAPKRKRQRVHTTESQPSITFTPASSEDTSASDSASNSSSSSTTSKGKGLDLGYGDDDSDEEVIGPLEPRDASSSTPQLDSPEKIEGVTLRMSEKRRREEEEDDGLDGLGGLLAGNVSGSKGHKRVGGISSMKGESSAVTAKKPRDGKEPTGVSGSRSDLVESTMPASTTAGSLAKEASKASNKLRFSLKSFKFGGAGGGK</sequence>
<evidence type="ECO:0000259" key="5">
    <source>
        <dbReference type="Pfam" id="PF22972"/>
    </source>
</evidence>
<feature type="compositionally biased region" description="Acidic residues" evidence="3">
    <location>
        <begin position="1055"/>
        <end position="1064"/>
    </location>
</feature>
<feature type="domain" description="PP4R3 EVH1-like" evidence="5">
    <location>
        <begin position="251"/>
        <end position="305"/>
    </location>
</feature>
<feature type="compositionally biased region" description="Basic and acidic residues" evidence="3">
    <location>
        <begin position="957"/>
        <end position="968"/>
    </location>
</feature>
<feature type="compositionally biased region" description="Acidic residues" evidence="3">
    <location>
        <begin position="969"/>
        <end position="981"/>
    </location>
</feature>
<feature type="compositionally biased region" description="Low complexity" evidence="3">
    <location>
        <begin position="650"/>
        <end position="660"/>
    </location>
</feature>
<accession>A0A0F7SI57</accession>
<feature type="compositionally biased region" description="Polar residues" evidence="3">
    <location>
        <begin position="1014"/>
        <end position="1024"/>
    </location>
</feature>
<dbReference type="Gene3D" id="2.30.29.30">
    <property type="entry name" value="Pleckstrin-homology domain (PH domain)/Phosphotyrosine-binding domain (PTB)"/>
    <property type="match status" value="1"/>
</dbReference>
<dbReference type="GO" id="GO:0072542">
    <property type="term" value="F:protein phosphatase activator activity"/>
    <property type="evidence" value="ECO:0007669"/>
    <property type="project" value="TreeGrafter"/>
</dbReference>
<dbReference type="PANTHER" id="PTHR23318:SF0">
    <property type="entry name" value="SERINE_THREONINE-PROTEIN PHOSPHATASE 4 REGULATORY SUBUNIT 3"/>
    <property type="match status" value="1"/>
</dbReference>